<evidence type="ECO:0000313" key="7">
    <source>
        <dbReference type="EMBL" id="KAL3861754.1"/>
    </source>
</evidence>
<dbReference type="PANTHER" id="PTHR16201">
    <property type="entry name" value="SEVEN TRANSMEMBRANE PROTEIN 1-RELATED"/>
    <property type="match status" value="1"/>
</dbReference>
<keyword evidence="8" id="KW-1185">Reference proteome</keyword>
<evidence type="ECO:0000256" key="4">
    <source>
        <dbReference type="ARBA" id="ARBA00023136"/>
    </source>
</evidence>
<gene>
    <name evidence="7" type="ORF">ACJMK2_007777</name>
</gene>
<evidence type="ECO:0000256" key="1">
    <source>
        <dbReference type="ARBA" id="ARBA00004141"/>
    </source>
</evidence>
<dbReference type="InterPro" id="IPR006603">
    <property type="entry name" value="PQ-loop_rpt"/>
</dbReference>
<evidence type="ECO:0000256" key="3">
    <source>
        <dbReference type="ARBA" id="ARBA00022989"/>
    </source>
</evidence>
<dbReference type="Pfam" id="PF04193">
    <property type="entry name" value="PQ-loop"/>
    <property type="match status" value="2"/>
</dbReference>
<feature type="transmembrane region" description="Helical" evidence="6">
    <location>
        <begin position="12"/>
        <end position="35"/>
    </location>
</feature>
<name>A0ABD3VJI8_SINWO</name>
<reference evidence="7 8" key="1">
    <citation type="submission" date="2024-11" db="EMBL/GenBank/DDBJ databases">
        <title>Chromosome-level genome assembly of the freshwater bivalve Anodonta woodiana.</title>
        <authorList>
            <person name="Chen X."/>
        </authorList>
    </citation>
    <scope>NUCLEOTIDE SEQUENCE [LARGE SCALE GENOMIC DNA]</scope>
    <source>
        <strain evidence="7">MN2024</strain>
        <tissue evidence="7">Gills</tissue>
    </source>
</reference>
<dbReference type="PANTHER" id="PTHR16201:SF34">
    <property type="entry name" value="LYSOSOMAL AMINO ACID TRANSPORTER 1"/>
    <property type="match status" value="1"/>
</dbReference>
<proteinExistence type="inferred from homology"/>
<sequence length="262" mass="29411">MIKNCRNIRGVEGISIFLILNWTLGDTANLIGGILTQQLPLQIYLAVYFVFADLVLFAQFSYFHCWWKKRYGGYAQLSGVLNINASTQAVMCASGLFMSVQGFLQLWQLYVPARLSDNLSIQHHPAGRTLMANDLIQPNEVFHDVRDEIGYAIGILSSVFYVGSRLAQMYKNYKRKSTDGLSVWTFVLAVLGNLTYGLSILFRSTDGTYLLQHLPWLVGSLGIIVLDVLKNCWLPLSVIPLYNTDIYNCSSLFSLSGNSVQQ</sequence>
<dbReference type="Gene3D" id="1.20.1280.290">
    <property type="match status" value="2"/>
</dbReference>
<evidence type="ECO:0008006" key="9">
    <source>
        <dbReference type="Google" id="ProtNLM"/>
    </source>
</evidence>
<feature type="transmembrane region" description="Helical" evidence="6">
    <location>
        <begin position="214"/>
        <end position="233"/>
    </location>
</feature>
<feature type="transmembrane region" description="Helical" evidence="6">
    <location>
        <begin position="88"/>
        <end position="110"/>
    </location>
</feature>
<comment type="subcellular location">
    <subcellularLocation>
        <location evidence="1">Membrane</location>
        <topology evidence="1">Multi-pass membrane protein</topology>
    </subcellularLocation>
</comment>
<evidence type="ECO:0000313" key="8">
    <source>
        <dbReference type="Proteomes" id="UP001634394"/>
    </source>
</evidence>
<organism evidence="7 8">
    <name type="scientific">Sinanodonta woodiana</name>
    <name type="common">Chinese pond mussel</name>
    <name type="synonym">Anodonta woodiana</name>
    <dbReference type="NCBI Taxonomy" id="1069815"/>
    <lineage>
        <taxon>Eukaryota</taxon>
        <taxon>Metazoa</taxon>
        <taxon>Spiralia</taxon>
        <taxon>Lophotrochozoa</taxon>
        <taxon>Mollusca</taxon>
        <taxon>Bivalvia</taxon>
        <taxon>Autobranchia</taxon>
        <taxon>Heteroconchia</taxon>
        <taxon>Palaeoheterodonta</taxon>
        <taxon>Unionida</taxon>
        <taxon>Unionoidea</taxon>
        <taxon>Unionidae</taxon>
        <taxon>Unioninae</taxon>
        <taxon>Sinanodonta</taxon>
    </lineage>
</organism>
<evidence type="ECO:0000256" key="6">
    <source>
        <dbReference type="SAM" id="Phobius"/>
    </source>
</evidence>
<keyword evidence="2 6" id="KW-0812">Transmembrane</keyword>
<dbReference type="SMART" id="SM00679">
    <property type="entry name" value="CTNS"/>
    <property type="match status" value="2"/>
</dbReference>
<evidence type="ECO:0000256" key="5">
    <source>
        <dbReference type="ARBA" id="ARBA00038039"/>
    </source>
</evidence>
<comment type="similarity">
    <text evidence="5">Belongs to the laat-1 family.</text>
</comment>
<keyword evidence="4 6" id="KW-0472">Membrane</keyword>
<feature type="transmembrane region" description="Helical" evidence="6">
    <location>
        <begin position="41"/>
        <end position="67"/>
    </location>
</feature>
<protein>
    <recommendedName>
        <fullName evidence="9">PQ-loop repeat-containing protein 2</fullName>
    </recommendedName>
</protein>
<keyword evidence="3 6" id="KW-1133">Transmembrane helix</keyword>
<comment type="caution">
    <text evidence="7">The sequence shown here is derived from an EMBL/GenBank/DDBJ whole genome shotgun (WGS) entry which is preliminary data.</text>
</comment>
<evidence type="ECO:0000256" key="2">
    <source>
        <dbReference type="ARBA" id="ARBA00022692"/>
    </source>
</evidence>
<dbReference type="EMBL" id="JBJQND010000011">
    <property type="protein sequence ID" value="KAL3861754.1"/>
    <property type="molecule type" value="Genomic_DNA"/>
</dbReference>
<dbReference type="Proteomes" id="UP001634394">
    <property type="component" value="Unassembled WGS sequence"/>
</dbReference>
<dbReference type="GO" id="GO:0016020">
    <property type="term" value="C:membrane"/>
    <property type="evidence" value="ECO:0007669"/>
    <property type="project" value="UniProtKB-SubCell"/>
</dbReference>
<feature type="transmembrane region" description="Helical" evidence="6">
    <location>
        <begin position="180"/>
        <end position="202"/>
    </location>
</feature>
<accession>A0ABD3VJI8</accession>
<dbReference type="InterPro" id="IPR051415">
    <property type="entry name" value="LAAT-1"/>
</dbReference>
<dbReference type="AlphaFoldDB" id="A0ABD3VJI8"/>
<feature type="transmembrane region" description="Helical" evidence="6">
    <location>
        <begin position="149"/>
        <end position="168"/>
    </location>
</feature>